<dbReference type="InterPro" id="IPR003593">
    <property type="entry name" value="AAA+_ATPase"/>
</dbReference>
<feature type="domain" description="ABC transporter" evidence="9">
    <location>
        <begin position="495"/>
        <end position="710"/>
    </location>
</feature>
<sequence length="712" mass="76722">MTGETGASLAGRISTSLFARTPLILQSEAAECGLAAMAMVAGHHGHRMDMAAIRRRFSASIKGTTLRDLVSVGSGLGLATRALRLEPGDLGKLRLPCILHWGHNHFVVLTKVRNGSIVIHDPAKGRRAVPMAEVSRQMTGVALEAWPAEGFTRRDETARLRVTTMLARTTGLWRTAFQVLAISLAIEAAVIAMPIGFQLVLDEVVVAADYDLLTLIALGLFLLLIVQVAATFARAWVTMLVGSSLALQWKVALFDQLQRLPLSFFEKRHVGDVVSRFSSVDAVQQTLTTSAIQAILDGIMSVTLIVMMWLYGGWLLWIALASVAVYSIMRLLYYRPYRGLSEEAIVAAAQENSHFMESVRGMSSIKVLNLEERRRGVWSNHLVERINAQLAVSRFDAVFSAGNGFLFGVDRILMIYLGGRAILAGDLSIGMLVAFLAYKDQFAARVASFIDTMLQFAMLSLHGERLADIAFAEPEKVGNGAAAPVRDGENRPAAITLSGVGFRYAENDAPILSGFHMHVAAGECVGIAGPSGVGKSTLLKLMAGLAEPETGQVLVDGVPLASIGLNAHRERVGCVLQEDRLFAGSIAENISAFDPAPDPAWVQAVARMANIHDEIMRMPMGYETLVGDMGSSLSGGQKQRVVLARAVYRRPALLLMDEATSHLDPDAEAAINAAVRHLPMTRILIAHRPSTLQMADRVVTLAPPGAAAQAAE</sequence>
<comment type="similarity">
    <text evidence="2">Belongs to the ABC transporter superfamily.</text>
</comment>
<evidence type="ECO:0000256" key="2">
    <source>
        <dbReference type="ARBA" id="ARBA00005417"/>
    </source>
</evidence>
<dbReference type="Gene3D" id="1.20.1560.10">
    <property type="entry name" value="ABC transporter type 1, transmembrane domain"/>
    <property type="match status" value="1"/>
</dbReference>
<feature type="transmembrane region" description="Helical" evidence="8">
    <location>
        <begin position="175"/>
        <end position="200"/>
    </location>
</feature>
<feature type="domain" description="Peptidase C39" evidence="11">
    <location>
        <begin position="26"/>
        <end position="145"/>
    </location>
</feature>
<evidence type="ECO:0000256" key="1">
    <source>
        <dbReference type="ARBA" id="ARBA00004651"/>
    </source>
</evidence>
<keyword evidence="4" id="KW-0547">Nucleotide-binding</keyword>
<dbReference type="GO" id="GO:0005524">
    <property type="term" value="F:ATP binding"/>
    <property type="evidence" value="ECO:0007669"/>
    <property type="project" value="UniProtKB-KW"/>
</dbReference>
<evidence type="ECO:0000256" key="5">
    <source>
        <dbReference type="ARBA" id="ARBA00022840"/>
    </source>
</evidence>
<dbReference type="InterPro" id="IPR036640">
    <property type="entry name" value="ABC1_TM_sf"/>
</dbReference>
<name>A0ABY1IES0_9HYPH</name>
<evidence type="ECO:0000256" key="4">
    <source>
        <dbReference type="ARBA" id="ARBA00022741"/>
    </source>
</evidence>
<dbReference type="PROSITE" id="PS50893">
    <property type="entry name" value="ABC_TRANSPORTER_2"/>
    <property type="match status" value="1"/>
</dbReference>
<evidence type="ECO:0000259" key="9">
    <source>
        <dbReference type="PROSITE" id="PS50893"/>
    </source>
</evidence>
<dbReference type="RefSeq" id="WP_060604939.1">
    <property type="nucleotide sequence ID" value="NZ_FQZC01000002.1"/>
</dbReference>
<dbReference type="SUPFAM" id="SSF52540">
    <property type="entry name" value="P-loop containing nucleoside triphosphate hydrolases"/>
    <property type="match status" value="1"/>
</dbReference>
<feature type="transmembrane region" description="Helical" evidence="8">
    <location>
        <begin position="314"/>
        <end position="333"/>
    </location>
</feature>
<dbReference type="Gene3D" id="3.40.50.300">
    <property type="entry name" value="P-loop containing nucleotide triphosphate hydrolases"/>
    <property type="match status" value="1"/>
</dbReference>
<dbReference type="InterPro" id="IPR033838">
    <property type="entry name" value="CvaB_peptidase"/>
</dbReference>
<evidence type="ECO:0000313" key="12">
    <source>
        <dbReference type="EMBL" id="SHJ06885.1"/>
    </source>
</evidence>
<dbReference type="InterPro" id="IPR011527">
    <property type="entry name" value="ABC1_TM_dom"/>
</dbReference>
<keyword evidence="7 8" id="KW-0472">Membrane</keyword>
<keyword evidence="5 12" id="KW-0067">ATP-binding</keyword>
<feature type="transmembrane region" description="Helical" evidence="8">
    <location>
        <begin position="421"/>
        <end position="438"/>
    </location>
</feature>
<dbReference type="CDD" id="cd18567">
    <property type="entry name" value="ABC_6TM_CvaB_RaxB_like"/>
    <property type="match status" value="1"/>
</dbReference>
<evidence type="ECO:0000256" key="7">
    <source>
        <dbReference type="ARBA" id="ARBA00023136"/>
    </source>
</evidence>
<keyword evidence="3 8" id="KW-0812">Transmembrane</keyword>
<proteinExistence type="inferred from homology"/>
<dbReference type="InterPro" id="IPR005074">
    <property type="entry name" value="Peptidase_C39"/>
</dbReference>
<dbReference type="CDD" id="cd02419">
    <property type="entry name" value="Peptidase_C39C"/>
    <property type="match status" value="1"/>
</dbReference>
<dbReference type="InterPro" id="IPR027417">
    <property type="entry name" value="P-loop_NTPase"/>
</dbReference>
<protein>
    <submittedName>
        <fullName evidence="12">ATP-binding cassette, subfamily B, RaxB</fullName>
    </submittedName>
</protein>
<evidence type="ECO:0000256" key="6">
    <source>
        <dbReference type="ARBA" id="ARBA00022989"/>
    </source>
</evidence>
<organism evidence="12 13">
    <name type="scientific">Aureimonas altamirensis DSM 21988</name>
    <dbReference type="NCBI Taxonomy" id="1121026"/>
    <lineage>
        <taxon>Bacteria</taxon>
        <taxon>Pseudomonadati</taxon>
        <taxon>Pseudomonadota</taxon>
        <taxon>Alphaproteobacteria</taxon>
        <taxon>Hyphomicrobiales</taxon>
        <taxon>Aurantimonadaceae</taxon>
        <taxon>Aureimonas</taxon>
    </lineage>
</organism>
<dbReference type="PANTHER" id="PTHR24221:SF606">
    <property type="entry name" value="COLICIN V SECRETION-PROCESSING ATP-BINDING PROTEIN"/>
    <property type="match status" value="1"/>
</dbReference>
<evidence type="ECO:0000313" key="13">
    <source>
        <dbReference type="Proteomes" id="UP000184290"/>
    </source>
</evidence>
<evidence type="ECO:0000256" key="3">
    <source>
        <dbReference type="ARBA" id="ARBA00022692"/>
    </source>
</evidence>
<comment type="caution">
    <text evidence="12">The sequence shown here is derived from an EMBL/GenBank/DDBJ whole genome shotgun (WGS) entry which is preliminary data.</text>
</comment>
<dbReference type="InterPro" id="IPR003439">
    <property type="entry name" value="ABC_transporter-like_ATP-bd"/>
</dbReference>
<dbReference type="SMART" id="SM00382">
    <property type="entry name" value="AAA"/>
    <property type="match status" value="1"/>
</dbReference>
<dbReference type="Gene3D" id="3.90.70.10">
    <property type="entry name" value="Cysteine proteinases"/>
    <property type="match status" value="1"/>
</dbReference>
<dbReference type="InterPro" id="IPR039421">
    <property type="entry name" value="Type_1_exporter"/>
</dbReference>
<comment type="subcellular location">
    <subcellularLocation>
        <location evidence="1">Cell membrane</location>
        <topology evidence="1">Multi-pass membrane protein</topology>
    </subcellularLocation>
</comment>
<evidence type="ECO:0000256" key="8">
    <source>
        <dbReference type="SAM" id="Phobius"/>
    </source>
</evidence>
<evidence type="ECO:0000259" key="10">
    <source>
        <dbReference type="PROSITE" id="PS50929"/>
    </source>
</evidence>
<dbReference type="PANTHER" id="PTHR24221">
    <property type="entry name" value="ATP-BINDING CASSETTE SUB-FAMILY B"/>
    <property type="match status" value="1"/>
</dbReference>
<accession>A0ABY1IES0</accession>
<feature type="domain" description="ABC transmembrane type-1" evidence="10">
    <location>
        <begin position="179"/>
        <end position="458"/>
    </location>
</feature>
<reference evidence="12 13" key="1">
    <citation type="submission" date="2016-11" db="EMBL/GenBank/DDBJ databases">
        <authorList>
            <person name="Varghese N."/>
            <person name="Submissions S."/>
        </authorList>
    </citation>
    <scope>NUCLEOTIDE SEQUENCE [LARGE SCALE GENOMIC DNA]</scope>
    <source>
        <strain evidence="12 13">DSM 21988</strain>
    </source>
</reference>
<keyword evidence="6 8" id="KW-1133">Transmembrane helix</keyword>
<dbReference type="EMBL" id="FQZC01000002">
    <property type="protein sequence ID" value="SHJ06885.1"/>
    <property type="molecule type" value="Genomic_DNA"/>
</dbReference>
<keyword evidence="13" id="KW-1185">Reference proteome</keyword>
<dbReference type="SUPFAM" id="SSF90123">
    <property type="entry name" value="ABC transporter transmembrane region"/>
    <property type="match status" value="1"/>
</dbReference>
<dbReference type="Pfam" id="PF03412">
    <property type="entry name" value="Peptidase_C39"/>
    <property type="match status" value="1"/>
</dbReference>
<dbReference type="PROSITE" id="PS50990">
    <property type="entry name" value="PEPTIDASE_C39"/>
    <property type="match status" value="1"/>
</dbReference>
<dbReference type="Proteomes" id="UP000184290">
    <property type="component" value="Unassembled WGS sequence"/>
</dbReference>
<dbReference type="InterPro" id="IPR017871">
    <property type="entry name" value="ABC_transporter-like_CS"/>
</dbReference>
<dbReference type="PROSITE" id="PS50929">
    <property type="entry name" value="ABC_TM1F"/>
    <property type="match status" value="1"/>
</dbReference>
<dbReference type="Pfam" id="PF00005">
    <property type="entry name" value="ABC_tran"/>
    <property type="match status" value="1"/>
</dbReference>
<dbReference type="Pfam" id="PF00664">
    <property type="entry name" value="ABC_membrane"/>
    <property type="match status" value="1"/>
</dbReference>
<evidence type="ECO:0000259" key="11">
    <source>
        <dbReference type="PROSITE" id="PS50990"/>
    </source>
</evidence>
<gene>
    <name evidence="12" type="ORF">SAMN02745911_1575</name>
</gene>
<dbReference type="PROSITE" id="PS00211">
    <property type="entry name" value="ABC_TRANSPORTER_1"/>
    <property type="match status" value="1"/>
</dbReference>
<feature type="transmembrane region" description="Helical" evidence="8">
    <location>
        <begin position="212"/>
        <end position="237"/>
    </location>
</feature>